<dbReference type="InterPro" id="IPR048883">
    <property type="entry name" value="Nup188_N-subdom_III"/>
</dbReference>
<accession>A0AAD7F150</accession>
<dbReference type="Proteomes" id="UP001218218">
    <property type="component" value="Unassembled WGS sequence"/>
</dbReference>
<dbReference type="GO" id="GO:0051028">
    <property type="term" value="P:mRNA transport"/>
    <property type="evidence" value="ECO:0007669"/>
    <property type="project" value="UniProtKB-KW"/>
</dbReference>
<dbReference type="PANTHER" id="PTHR31431">
    <property type="entry name" value="NUCLEOPORIN NUP188 HOMOLOG"/>
    <property type="match status" value="1"/>
</dbReference>
<evidence type="ECO:0000256" key="1">
    <source>
        <dbReference type="ARBA" id="ARBA00004567"/>
    </source>
</evidence>
<dbReference type="Pfam" id="PF21093">
    <property type="entry name" value="Nup188_N-subdom_III"/>
    <property type="match status" value="1"/>
</dbReference>
<dbReference type="PANTHER" id="PTHR31431:SF1">
    <property type="entry name" value="NUCLEOPORIN NUP188"/>
    <property type="match status" value="1"/>
</dbReference>
<keyword evidence="7" id="KW-0539">Nucleus</keyword>
<dbReference type="GO" id="GO:0006405">
    <property type="term" value="P:RNA export from nucleus"/>
    <property type="evidence" value="ECO:0007669"/>
    <property type="project" value="TreeGrafter"/>
</dbReference>
<name>A0AAD7F150_9AGAR</name>
<evidence type="ECO:0000256" key="5">
    <source>
        <dbReference type="ARBA" id="ARBA00023010"/>
    </source>
</evidence>
<evidence type="ECO:0000313" key="14">
    <source>
        <dbReference type="Proteomes" id="UP001218218"/>
    </source>
</evidence>
<dbReference type="InterPro" id="IPR044840">
    <property type="entry name" value="Nup188"/>
</dbReference>
<keyword evidence="2" id="KW-0813">Transport</keyword>
<keyword evidence="5" id="KW-0811">Translocation</keyword>
<dbReference type="GO" id="GO:0006606">
    <property type="term" value="P:protein import into nucleus"/>
    <property type="evidence" value="ECO:0007669"/>
    <property type="project" value="TreeGrafter"/>
</dbReference>
<gene>
    <name evidence="13" type="ORF">DFH08DRAFT_732703</name>
</gene>
<evidence type="ECO:0000256" key="2">
    <source>
        <dbReference type="ARBA" id="ARBA00022448"/>
    </source>
</evidence>
<dbReference type="GO" id="GO:0044611">
    <property type="term" value="C:nuclear pore inner ring"/>
    <property type="evidence" value="ECO:0007669"/>
    <property type="project" value="TreeGrafter"/>
</dbReference>
<evidence type="ECO:0000256" key="6">
    <source>
        <dbReference type="ARBA" id="ARBA00023132"/>
    </source>
</evidence>
<feature type="domain" description="Nucleoporin Nup188 N-terminal subdomain III" evidence="12">
    <location>
        <begin position="696"/>
        <end position="1113"/>
    </location>
</feature>
<dbReference type="GO" id="GO:0017056">
    <property type="term" value="F:structural constituent of nuclear pore"/>
    <property type="evidence" value="ECO:0007669"/>
    <property type="project" value="InterPro"/>
</dbReference>
<evidence type="ECO:0000256" key="9">
    <source>
        <dbReference type="ARBA" id="ARBA00040174"/>
    </source>
</evidence>
<evidence type="ECO:0000259" key="11">
    <source>
        <dbReference type="Pfam" id="PF10487"/>
    </source>
</evidence>
<organism evidence="13 14">
    <name type="scientific">Mycena albidolilacea</name>
    <dbReference type="NCBI Taxonomy" id="1033008"/>
    <lineage>
        <taxon>Eukaryota</taxon>
        <taxon>Fungi</taxon>
        <taxon>Dikarya</taxon>
        <taxon>Basidiomycota</taxon>
        <taxon>Agaricomycotina</taxon>
        <taxon>Agaricomycetes</taxon>
        <taxon>Agaricomycetidae</taxon>
        <taxon>Agaricales</taxon>
        <taxon>Marasmiineae</taxon>
        <taxon>Mycenaceae</taxon>
        <taxon>Mycena</taxon>
    </lineage>
</organism>
<comment type="caution">
    <text evidence="13">The sequence shown here is derived from an EMBL/GenBank/DDBJ whole genome shotgun (WGS) entry which is preliminary data.</text>
</comment>
<keyword evidence="4" id="KW-0653">Protein transport</keyword>
<evidence type="ECO:0000256" key="10">
    <source>
        <dbReference type="SAM" id="MobiDB-lite"/>
    </source>
</evidence>
<dbReference type="InterPro" id="IPR018864">
    <property type="entry name" value="Nucleoporin_Nup188_N"/>
</dbReference>
<evidence type="ECO:0000256" key="4">
    <source>
        <dbReference type="ARBA" id="ARBA00022927"/>
    </source>
</evidence>
<feature type="domain" description="Nucleoporin Nup188 N-terminal" evidence="11">
    <location>
        <begin position="45"/>
        <end position="356"/>
    </location>
</feature>
<reference evidence="13" key="1">
    <citation type="submission" date="2023-03" db="EMBL/GenBank/DDBJ databases">
        <title>Massive genome expansion in bonnet fungi (Mycena s.s.) driven by repeated elements and novel gene families across ecological guilds.</title>
        <authorList>
            <consortium name="Lawrence Berkeley National Laboratory"/>
            <person name="Harder C.B."/>
            <person name="Miyauchi S."/>
            <person name="Viragh M."/>
            <person name="Kuo A."/>
            <person name="Thoen E."/>
            <person name="Andreopoulos B."/>
            <person name="Lu D."/>
            <person name="Skrede I."/>
            <person name="Drula E."/>
            <person name="Henrissat B."/>
            <person name="Morin E."/>
            <person name="Kohler A."/>
            <person name="Barry K."/>
            <person name="LaButti K."/>
            <person name="Morin E."/>
            <person name="Salamov A."/>
            <person name="Lipzen A."/>
            <person name="Mereny Z."/>
            <person name="Hegedus B."/>
            <person name="Baldrian P."/>
            <person name="Stursova M."/>
            <person name="Weitz H."/>
            <person name="Taylor A."/>
            <person name="Grigoriev I.V."/>
            <person name="Nagy L.G."/>
            <person name="Martin F."/>
            <person name="Kauserud H."/>
        </authorList>
    </citation>
    <scope>NUCLEOTIDE SEQUENCE</scope>
    <source>
        <strain evidence="13">CBHHK002</strain>
    </source>
</reference>
<dbReference type="Gene3D" id="1.25.10.70">
    <property type="match status" value="1"/>
</dbReference>
<keyword evidence="3" id="KW-0509">mRNA transport</keyword>
<dbReference type="Pfam" id="PF10487">
    <property type="entry name" value="Nup188_N"/>
    <property type="match status" value="1"/>
</dbReference>
<dbReference type="EMBL" id="JARIHO010000005">
    <property type="protein sequence ID" value="KAJ7361132.1"/>
    <property type="molecule type" value="Genomic_DNA"/>
</dbReference>
<proteinExistence type="inferred from homology"/>
<evidence type="ECO:0000256" key="8">
    <source>
        <dbReference type="ARBA" id="ARBA00038387"/>
    </source>
</evidence>
<comment type="subcellular location">
    <subcellularLocation>
        <location evidence="1">Nucleus</location>
        <location evidence="1">Nuclear pore complex</location>
    </subcellularLocation>
</comment>
<evidence type="ECO:0000313" key="13">
    <source>
        <dbReference type="EMBL" id="KAJ7361132.1"/>
    </source>
</evidence>
<protein>
    <recommendedName>
        <fullName evidence="9">Nucleoporin NUP188</fullName>
    </recommendedName>
</protein>
<evidence type="ECO:0000256" key="3">
    <source>
        <dbReference type="ARBA" id="ARBA00022816"/>
    </source>
</evidence>
<comment type="similarity">
    <text evidence="8">Belongs to the Nup188 family.</text>
</comment>
<sequence length="2035" mass="223874">MSGESSKRSNLVDVSYSQLHAILSGQQEGTTVDQIIEHVTPRLEQLRNISEPFGKPSDASRKKIDGGAAVLNDGVTLRIEDADKEYVLAVSAKFQIDQVQALILLRSFLYNKGLPSTVGTKEDASLVDELLVAITPFYFSERLSVLRALLPLFRAKGDQDDPLCEFASTFIPTLIPDGPKFVELLLAEYARKTRARVPETIRNPREASREAKQNSTEQLVLLEVLFATMWDYVKCDGSIVTKIFEAAYDTKLGSAQLNAPLLLDDEAVQIGQDIAAMWTVIMVEVLELETIADPSGIIELSANPKQNDVYTASPGALQRVHELVTSNDEGQYACVYIAWAFVLSRLAATVAELEEIPDTYRPFFESILPHLQRAYSTDREPVHVIMTRACLAPNAGLFGLILGLLTNTPLFVASVAWKRASPVTDPNATAYRSVIKGLLIAIVELTPVEAIPEFELFIEVWIALFGRSESKSVALICAQYWESDWHVSSARRAIFDVSRARFPIQFKPLIRLLRAMTGAGFLDTDPLCSTQEGPQTRPASQAAARDSCARHVFYYLDTLSTFSQIVPVAASTGPHALYERQPERYGHPHTPIGLSYANTRPIRLPGGSTLPPGSPGRLLSGDGAEFLVVCWQHAHSAWKVVLEVLTDYVNRRRTASGVGGGYQDVSFAPRGAAAQQAVTLRVEEAGLEMDGGGVNETVITDALDLVRSLIQDNPAQAEQLMQALEAGEPVVAHTMTEAQPPDLVQLTTMILEEALSSAHQNTPYRTQLITSAMSVLSAILALPRYAHRVWLYIRSTAALFGADRNVGFASVALASERVSGRYTMTLALLNLVQQLALEAFSSILPDNPRLQQLKEEVLLRAIRFVHTEIWVEHLGWKYAQKAERFDIGRQVVTLYGNILENALPVLDETTATFPFASLLQSVADLLLFKASTSTITPMVSSITTGLSILESLYDSRLLSDVRRLIFALAAHLRLARIVLNLKINSRAAKRPCLLEQSLCARVTGGAFSRESHTFVKADPVDVLALYVKSRSIGSVVPLEAMRVLCALCTSFSMSSPSPPTIMAHLNNPEAAVASLVQIIQHPYDEMALRSAVWNFISLAVGEEPALGSLFVVGQFRTPTQFKGNAKAPAAISDKPTSEDKHDSALDVATDMLEGWNQMWESNPQLLASVLRFLEVVWQHGLEHRGVLEPLRQSSDFWERISMLACSELGPLPEYETESFSVVDGTRRSSHHEVISMHAYRTLVKSYALKIIAHDIGIHFSTSKDASRSQPPSFTKMAPHFKSSEDLGELLSEASPSSYDPGLYDRLAQHLEGEFPALTLEQVRSSQPVQEREFGDDFTFSVTLFRTRLHAYRHKTAPESHDSLVAQLHLVNMNLSLTHSQTALADSWQMLLRKVVPYLRGDAAVGSILMTSAASMSYDIAAEKRSGDMMSTIHGTRLSLLLAVLEVVWFSTTTDKKTEVESFVELVHNVHNIILNEAQPPSKSFLGAISVPFHRTLLLILYFCTKNSGILARRTKALNADQRLRIASMVDATLVLVIDALRVVFISARNRLDVELDRDMEFLVSVFEQCTRPDVNPSSTLWLIRFQETDLIRASLDLFVHIDLVGLSDLPLLLTRKQPLYAPHILLFHMTLAGIPSAAERFASEGVLVAYSNNSLSAAISAGMVDVTLPELPVQRSPAHSAYCAMLGIISGVVTALGRHNHYFDAEASGLIHLYAQQTSRALSWTIGEPITLPLLEELEQVVNIFYSIAESAPAAPNISDAVASVLHMFSPPALLLLQQLNYAITHPNHLATLLEPVTVEERTLLDKDPSGTEPLKRPLIAHLVHRLFRLSSNIISTLVTISRAYTVLTSDKDEWPVYEALVVPHSKVVLGEPASMGTLLELGNSTLDVLRDLVNRPAGQSLADVGSLPGTYPLDVRQGVLTARRNLEAILIYAVTQLAMWLSKPDFDVNSNTDMDMEDQPDAGREERRAPRGSVSLADRLRRGVTGEVATDLQSLLTKSKPVIAKSDAVLGSPGIDLTQVLSNFLHDRIISPGQ</sequence>
<keyword evidence="14" id="KW-1185">Reference proteome</keyword>
<feature type="region of interest" description="Disordered" evidence="10">
    <location>
        <begin position="1952"/>
        <end position="1974"/>
    </location>
</feature>
<keyword evidence="6" id="KW-0906">Nuclear pore complex</keyword>
<evidence type="ECO:0000256" key="7">
    <source>
        <dbReference type="ARBA" id="ARBA00023242"/>
    </source>
</evidence>
<evidence type="ECO:0000259" key="12">
    <source>
        <dbReference type="Pfam" id="PF21093"/>
    </source>
</evidence>